<feature type="transmembrane region" description="Helical" evidence="7">
    <location>
        <begin position="223"/>
        <end position="249"/>
    </location>
</feature>
<dbReference type="PROSITE" id="PS50262">
    <property type="entry name" value="G_PROTEIN_RECEP_F1_2"/>
    <property type="match status" value="1"/>
</dbReference>
<feature type="transmembrane region" description="Helical" evidence="7">
    <location>
        <begin position="96"/>
        <end position="117"/>
    </location>
</feature>
<evidence type="ECO:0000313" key="9">
    <source>
        <dbReference type="EMBL" id="CAK8672297.1"/>
    </source>
</evidence>
<feature type="transmembrane region" description="Helical" evidence="7">
    <location>
        <begin position="270"/>
        <end position="296"/>
    </location>
</feature>
<dbReference type="EMBL" id="CAWYQH010000001">
    <property type="protein sequence ID" value="CAK8672297.1"/>
    <property type="molecule type" value="Genomic_DNA"/>
</dbReference>
<organism evidence="9 10">
    <name type="scientific">Clavelina lepadiformis</name>
    <name type="common">Light-bulb sea squirt</name>
    <name type="synonym">Ascidia lepadiformis</name>
    <dbReference type="NCBI Taxonomy" id="159417"/>
    <lineage>
        <taxon>Eukaryota</taxon>
        <taxon>Metazoa</taxon>
        <taxon>Chordata</taxon>
        <taxon>Tunicata</taxon>
        <taxon>Ascidiacea</taxon>
        <taxon>Aplousobranchia</taxon>
        <taxon>Clavelinidae</taxon>
        <taxon>Clavelina</taxon>
    </lineage>
</organism>
<comment type="caution">
    <text evidence="9">The sequence shown here is derived from an EMBL/GenBank/DDBJ whole genome shotgun (WGS) entry which is preliminary data.</text>
</comment>
<evidence type="ECO:0000256" key="7">
    <source>
        <dbReference type="SAM" id="Phobius"/>
    </source>
</evidence>
<sequence>MNPVAEPEFGGKPEPVMPGVPVVEPEPESEPGTDSFTSVTDIEVFAEPEPPASSEDYVTALAVVAAVIGTFIILENILVIYALVRGSPKHPKSLTYFIANLAVADVVAGIQLVWFTSIDYFAIQQKPKMYIIGMCALWLVTIVVSVIDLVIFALHRLRVARSKMHFRDTPKRAVLWIVLLSWVLPILILIVPPLAGWNCIHCVEKKTCEQVCSMILYPFTKSYSLMLSVMVIVVIIALFVIYGWMLFAVHSKVEQVKNREAMQRKEARMMQTVLFLLVLFTICILPVAIVMIVDYIQVGKNDLLLQAFQFTTVFSFLNSVCNPFLYVWKLPSMQNAMWKALGKNERTARLSTTLQKSFGKRRESKLSLGSESSRFDVRKKSVETITLSKT</sequence>
<dbReference type="PRINTS" id="PR00237">
    <property type="entry name" value="GPCRRHODOPSN"/>
</dbReference>
<evidence type="ECO:0000256" key="5">
    <source>
        <dbReference type="ARBA" id="ARBA00023136"/>
    </source>
</evidence>
<evidence type="ECO:0000313" key="10">
    <source>
        <dbReference type="Proteomes" id="UP001642483"/>
    </source>
</evidence>
<accession>A0ABP0EXU3</accession>
<keyword evidence="2" id="KW-1003">Cell membrane</keyword>
<keyword evidence="3 7" id="KW-0812">Transmembrane</keyword>
<evidence type="ECO:0000256" key="1">
    <source>
        <dbReference type="ARBA" id="ARBA00004651"/>
    </source>
</evidence>
<dbReference type="InterPro" id="IPR000276">
    <property type="entry name" value="GPCR_Rhodpsn"/>
</dbReference>
<gene>
    <name evidence="9" type="ORF">CVLEPA_LOCUS1259</name>
</gene>
<reference evidence="9 10" key="1">
    <citation type="submission" date="2024-02" db="EMBL/GenBank/DDBJ databases">
        <authorList>
            <person name="Daric V."/>
            <person name="Darras S."/>
        </authorList>
    </citation>
    <scope>NUCLEOTIDE SEQUENCE [LARGE SCALE GENOMIC DNA]</scope>
</reference>
<keyword evidence="10" id="KW-1185">Reference proteome</keyword>
<dbReference type="Proteomes" id="UP001642483">
    <property type="component" value="Unassembled WGS sequence"/>
</dbReference>
<evidence type="ECO:0000256" key="2">
    <source>
        <dbReference type="ARBA" id="ARBA00022475"/>
    </source>
</evidence>
<dbReference type="InterPro" id="IPR017452">
    <property type="entry name" value="GPCR_Rhodpsn_7TM"/>
</dbReference>
<feature type="transmembrane region" description="Helical" evidence="7">
    <location>
        <begin position="308"/>
        <end position="328"/>
    </location>
</feature>
<keyword evidence="4 7" id="KW-1133">Transmembrane helix</keyword>
<dbReference type="Gene3D" id="1.20.1070.10">
    <property type="entry name" value="Rhodopsin 7-helix transmembrane proteins"/>
    <property type="match status" value="1"/>
</dbReference>
<proteinExistence type="predicted"/>
<keyword evidence="5 7" id="KW-0472">Membrane</keyword>
<name>A0ABP0EXU3_CLALP</name>
<dbReference type="SUPFAM" id="SSF81321">
    <property type="entry name" value="Family A G protein-coupled receptor-like"/>
    <property type="match status" value="1"/>
</dbReference>
<protein>
    <recommendedName>
        <fullName evidence="8">G-protein coupled receptors family 1 profile domain-containing protein</fullName>
    </recommendedName>
</protein>
<feature type="transmembrane region" description="Helical" evidence="7">
    <location>
        <begin position="57"/>
        <end position="84"/>
    </location>
</feature>
<evidence type="ECO:0000256" key="3">
    <source>
        <dbReference type="ARBA" id="ARBA00022692"/>
    </source>
</evidence>
<comment type="subcellular location">
    <subcellularLocation>
        <location evidence="1">Cell membrane</location>
        <topology evidence="1">Multi-pass membrane protein</topology>
    </subcellularLocation>
</comment>
<feature type="transmembrane region" description="Helical" evidence="7">
    <location>
        <begin position="173"/>
        <end position="191"/>
    </location>
</feature>
<evidence type="ECO:0000256" key="6">
    <source>
        <dbReference type="SAM" id="MobiDB-lite"/>
    </source>
</evidence>
<feature type="transmembrane region" description="Helical" evidence="7">
    <location>
        <begin position="129"/>
        <end position="152"/>
    </location>
</feature>
<dbReference type="PANTHER" id="PTHR22750">
    <property type="entry name" value="G-PROTEIN COUPLED RECEPTOR"/>
    <property type="match status" value="1"/>
</dbReference>
<evidence type="ECO:0000259" key="8">
    <source>
        <dbReference type="PROSITE" id="PS50262"/>
    </source>
</evidence>
<evidence type="ECO:0000256" key="4">
    <source>
        <dbReference type="ARBA" id="ARBA00022989"/>
    </source>
</evidence>
<feature type="compositionally biased region" description="Low complexity" evidence="6">
    <location>
        <begin position="10"/>
        <end position="23"/>
    </location>
</feature>
<dbReference type="Pfam" id="PF00001">
    <property type="entry name" value="7tm_1"/>
    <property type="match status" value="1"/>
</dbReference>
<feature type="region of interest" description="Disordered" evidence="6">
    <location>
        <begin position="1"/>
        <end position="35"/>
    </location>
</feature>
<feature type="domain" description="G-protein coupled receptors family 1 profile" evidence="8">
    <location>
        <begin position="75"/>
        <end position="326"/>
    </location>
</feature>